<dbReference type="EnsemblMetazoa" id="CJA05358.1">
    <property type="protein sequence ID" value="CJA05358.1"/>
    <property type="gene ID" value="WBGene00124562"/>
</dbReference>
<organism evidence="2 3">
    <name type="scientific">Caenorhabditis japonica</name>
    <dbReference type="NCBI Taxonomy" id="281687"/>
    <lineage>
        <taxon>Eukaryota</taxon>
        <taxon>Metazoa</taxon>
        <taxon>Ecdysozoa</taxon>
        <taxon>Nematoda</taxon>
        <taxon>Chromadorea</taxon>
        <taxon>Rhabditida</taxon>
        <taxon>Rhabditina</taxon>
        <taxon>Rhabditomorpha</taxon>
        <taxon>Rhabditoidea</taxon>
        <taxon>Rhabditidae</taxon>
        <taxon>Peloderinae</taxon>
        <taxon>Caenorhabditis</taxon>
    </lineage>
</organism>
<evidence type="ECO:0000313" key="3">
    <source>
        <dbReference type="Proteomes" id="UP000005237"/>
    </source>
</evidence>
<feature type="signal peptide" evidence="1">
    <location>
        <begin position="1"/>
        <end position="22"/>
    </location>
</feature>
<evidence type="ECO:0000313" key="2">
    <source>
        <dbReference type="EnsemblMetazoa" id="CJA05358.1"/>
    </source>
</evidence>
<proteinExistence type="predicted"/>
<evidence type="ECO:0000256" key="1">
    <source>
        <dbReference type="SAM" id="SignalP"/>
    </source>
</evidence>
<dbReference type="Proteomes" id="UP000005237">
    <property type="component" value="Unassembled WGS sequence"/>
</dbReference>
<feature type="chain" id="PRO_5035903175" description="Secreted protein" evidence="1">
    <location>
        <begin position="23"/>
        <end position="67"/>
    </location>
</feature>
<accession>A0A8R1DKN1</accession>
<evidence type="ECO:0008006" key="4">
    <source>
        <dbReference type="Google" id="ProtNLM"/>
    </source>
</evidence>
<keyword evidence="1" id="KW-0732">Signal</keyword>
<keyword evidence="3" id="KW-1185">Reference proteome</keyword>
<dbReference type="AlphaFoldDB" id="A0A8R1DKN1"/>
<name>A0A8R1DKN1_CAEJA</name>
<sequence length="67" mass="7811">MQFLHLLTFLFVLAWKSETVLSRNAVHQVRHDVAFVHTFDTREMCMSSSFGVIKEHLKIVILKILVV</sequence>
<reference evidence="3" key="1">
    <citation type="submission" date="2010-08" db="EMBL/GenBank/DDBJ databases">
        <authorList>
            <consortium name="Caenorhabditis japonica Sequencing Consortium"/>
            <person name="Wilson R.K."/>
        </authorList>
    </citation>
    <scope>NUCLEOTIDE SEQUENCE [LARGE SCALE GENOMIC DNA]</scope>
    <source>
        <strain evidence="3">DF5081</strain>
    </source>
</reference>
<reference evidence="2" key="2">
    <citation type="submission" date="2022-06" db="UniProtKB">
        <authorList>
            <consortium name="EnsemblMetazoa"/>
        </authorList>
    </citation>
    <scope>IDENTIFICATION</scope>
    <source>
        <strain evidence="2">DF5081</strain>
    </source>
</reference>
<protein>
    <recommendedName>
        <fullName evidence="4">Secreted protein</fullName>
    </recommendedName>
</protein>